<name>A0AAN5CQK8_9BILA</name>
<dbReference type="Proteomes" id="UP001328107">
    <property type="component" value="Unassembled WGS sequence"/>
</dbReference>
<keyword evidence="3" id="KW-1185">Reference proteome</keyword>
<sequence>KSAVTERAPMQRPPKAAALVDHRLLTMSSHDHSLLLQLLGDVLSRRARHIDPRLREEGARSEHEDDVDDAVEGILEHVTEGLGRREVVADSTSGVAAVGSRSIRPGSEQVDKRMSHLRDDVEVRDESGLEDDGDVRVDDDCENEDGGH</sequence>
<evidence type="ECO:0000313" key="3">
    <source>
        <dbReference type="Proteomes" id="UP001328107"/>
    </source>
</evidence>
<feature type="non-terminal residue" evidence="2">
    <location>
        <position position="1"/>
    </location>
</feature>
<feature type="region of interest" description="Disordered" evidence="1">
    <location>
        <begin position="92"/>
        <end position="148"/>
    </location>
</feature>
<feature type="compositionally biased region" description="Acidic residues" evidence="1">
    <location>
        <begin position="128"/>
        <end position="148"/>
    </location>
</feature>
<evidence type="ECO:0000313" key="2">
    <source>
        <dbReference type="EMBL" id="GMR48758.1"/>
    </source>
</evidence>
<dbReference type="EMBL" id="BTRK01000004">
    <property type="protein sequence ID" value="GMR48758.1"/>
    <property type="molecule type" value="Genomic_DNA"/>
</dbReference>
<comment type="caution">
    <text evidence="2">The sequence shown here is derived from an EMBL/GenBank/DDBJ whole genome shotgun (WGS) entry which is preliminary data.</text>
</comment>
<organism evidence="2 3">
    <name type="scientific">Pristionchus mayeri</name>
    <dbReference type="NCBI Taxonomy" id="1317129"/>
    <lineage>
        <taxon>Eukaryota</taxon>
        <taxon>Metazoa</taxon>
        <taxon>Ecdysozoa</taxon>
        <taxon>Nematoda</taxon>
        <taxon>Chromadorea</taxon>
        <taxon>Rhabditida</taxon>
        <taxon>Rhabditina</taxon>
        <taxon>Diplogasteromorpha</taxon>
        <taxon>Diplogasteroidea</taxon>
        <taxon>Neodiplogasteridae</taxon>
        <taxon>Pristionchus</taxon>
    </lineage>
</organism>
<feature type="compositionally biased region" description="Basic and acidic residues" evidence="1">
    <location>
        <begin position="109"/>
        <end position="127"/>
    </location>
</feature>
<dbReference type="AlphaFoldDB" id="A0AAN5CQK8"/>
<accession>A0AAN5CQK8</accession>
<proteinExistence type="predicted"/>
<evidence type="ECO:0000256" key="1">
    <source>
        <dbReference type="SAM" id="MobiDB-lite"/>
    </source>
</evidence>
<reference evidence="3" key="1">
    <citation type="submission" date="2022-10" db="EMBL/GenBank/DDBJ databases">
        <title>Genome assembly of Pristionchus species.</title>
        <authorList>
            <person name="Yoshida K."/>
            <person name="Sommer R.J."/>
        </authorList>
    </citation>
    <scope>NUCLEOTIDE SEQUENCE [LARGE SCALE GENOMIC DNA]</scope>
    <source>
        <strain evidence="3">RS5460</strain>
    </source>
</reference>
<gene>
    <name evidence="2" type="ORF">PMAYCL1PPCAC_18953</name>
</gene>
<protein>
    <submittedName>
        <fullName evidence="2">Uncharacterized protein</fullName>
    </submittedName>
</protein>